<dbReference type="HOGENOM" id="CLU_1843075_0_0_0"/>
<dbReference type="EMBL" id="CP002362">
    <property type="protein sequence ID" value="ADR37746.1"/>
    <property type="molecule type" value="Genomic_DNA"/>
</dbReference>
<accession>E4UAW1</accession>
<evidence type="ECO:0000313" key="1">
    <source>
        <dbReference type="EMBL" id="ADR37746.1"/>
    </source>
</evidence>
<dbReference type="Proteomes" id="UP000008722">
    <property type="component" value="Plasmid pOCEPR01"/>
</dbReference>
<keyword evidence="2" id="KW-1185">Reference proteome</keyword>
<keyword evidence="1" id="KW-0614">Plasmid</keyword>
<dbReference type="AlphaFoldDB" id="E4UAW1"/>
<name>E4UAW1_OCEP5</name>
<reference evidence="1 2" key="2">
    <citation type="journal article" date="2011" name="Stand. Genomic Sci.">
        <title>Complete genome sequence of Oceanithermus profundus type strain (506).</title>
        <authorList>
            <person name="Pati A."/>
            <person name="Zhang X."/>
            <person name="Lapidus A."/>
            <person name="Nolan M."/>
            <person name="Lucas S."/>
            <person name="Del Rio T.G."/>
            <person name="Tice H."/>
            <person name="Cheng J.F."/>
            <person name="Tapia R."/>
            <person name="Han C."/>
            <person name="Goodwin L."/>
            <person name="Pitluck S."/>
            <person name="Liolios K."/>
            <person name="Pagani I."/>
            <person name="Ivanova N."/>
            <person name="Mavromatis K."/>
            <person name="Chen A."/>
            <person name="Palaniappan K."/>
            <person name="Hauser L."/>
            <person name="Jeffries C.D."/>
            <person name="Brambilla E.M."/>
            <person name="Rohl A."/>
            <person name="Mwirichia R."/>
            <person name="Rohde M."/>
            <person name="Tindall B.J."/>
            <person name="Sikorski J."/>
            <person name="Wirth R."/>
            <person name="Goker M."/>
            <person name="Woyke T."/>
            <person name="Detter J.C."/>
            <person name="Bristow J."/>
            <person name="Eisen J.A."/>
            <person name="Markowitz V."/>
            <person name="Hugenholtz P."/>
            <person name="Kyrpides N.C."/>
            <person name="Klenk H.P."/>
            <person name="Land M."/>
        </authorList>
    </citation>
    <scope>NUCLEOTIDE SEQUENCE [LARGE SCALE GENOMIC DNA]</scope>
    <source>
        <strain evidence="2">DSM 14977 / NBRC 100410 / VKM B-2274 / 506</strain>
        <plasmid evidence="2">Plasmid pOCEPR01</plasmid>
    </source>
</reference>
<organism evidence="1 2">
    <name type="scientific">Oceanithermus profundus (strain DSM 14977 / NBRC 100410 / VKM B-2274 / 506)</name>
    <dbReference type="NCBI Taxonomy" id="670487"/>
    <lineage>
        <taxon>Bacteria</taxon>
        <taxon>Thermotogati</taxon>
        <taxon>Deinococcota</taxon>
        <taxon>Deinococci</taxon>
        <taxon>Thermales</taxon>
        <taxon>Thermaceae</taxon>
        <taxon>Oceanithermus</taxon>
    </lineage>
</organism>
<dbReference type="KEGG" id="opr:Ocepr_2298"/>
<sequence length="139" mass="15263">MARNPPPPPHLRLKSVAGRPLPEAFEAALAARLTDPGLTRRFGRLRRRAKPLPPSAVHGLCERLEPLGLEAPRVYAVPYLPPESGMRALALVVQGEDAPDRGLFLMRQGGRWVHRPQLEAALRRLDPGGAFLRVAARPP</sequence>
<protein>
    <submittedName>
        <fullName evidence="1">Uncharacterized protein</fullName>
    </submittedName>
</protein>
<evidence type="ECO:0000313" key="2">
    <source>
        <dbReference type="Proteomes" id="UP000008722"/>
    </source>
</evidence>
<gene>
    <name evidence="1" type="ordered locus">Ocepr_2298</name>
</gene>
<geneLocation type="plasmid" evidence="1 2">
    <name>pOCEPR01</name>
</geneLocation>
<proteinExistence type="predicted"/>
<dbReference type="RefSeq" id="WP_013449726.1">
    <property type="nucleotide sequence ID" value="NC_014753.1"/>
</dbReference>
<reference evidence="2" key="1">
    <citation type="submission" date="2010-11" db="EMBL/GenBank/DDBJ databases">
        <title>The complete sequence of plasmid of Oceanithermus profundus DSM 14977.</title>
        <authorList>
            <consortium name="US DOE Joint Genome Institute (JGI-PGF)"/>
            <person name="Lucas S."/>
            <person name="Copeland A."/>
            <person name="Lapidus A."/>
            <person name="Bruce D."/>
            <person name="Goodwin L."/>
            <person name="Pitluck S."/>
            <person name="Kyrpides N."/>
            <person name="Mavromatis K."/>
            <person name="Pagani I."/>
            <person name="Ivanova N."/>
            <person name="Zhang X."/>
            <person name="Brettin T."/>
            <person name="Detter J.C."/>
            <person name="Tapia R."/>
            <person name="Han C."/>
            <person name="Land M."/>
            <person name="Hauser L."/>
            <person name="Markowitz V."/>
            <person name="Cheng J.-F."/>
            <person name="Hugenholtz P."/>
            <person name="Woyke T."/>
            <person name="Wu D."/>
            <person name="Tindall B."/>
            <person name="Faehnrich R."/>
            <person name="Brambilla E."/>
            <person name="Klenk H.-P."/>
            <person name="Eisen J.A."/>
        </authorList>
    </citation>
    <scope>NUCLEOTIDE SEQUENCE [LARGE SCALE GENOMIC DNA]</scope>
    <source>
        <strain evidence="2">DSM 14977 / NBRC 100410 / VKM B-2274 / 506</strain>
        <plasmid evidence="2">Plasmid pOCEPR01</plasmid>
    </source>
</reference>